<dbReference type="GO" id="GO:0005886">
    <property type="term" value="C:plasma membrane"/>
    <property type="evidence" value="ECO:0007669"/>
    <property type="project" value="UniProtKB-SubCell"/>
</dbReference>
<evidence type="ECO:0000256" key="8">
    <source>
        <dbReference type="SAM" id="Phobius"/>
    </source>
</evidence>
<feature type="transmembrane region" description="Helical" evidence="8">
    <location>
        <begin position="338"/>
        <end position="357"/>
    </location>
</feature>
<keyword evidence="10" id="KW-1185">Reference proteome</keyword>
<feature type="transmembrane region" description="Helical" evidence="8">
    <location>
        <begin position="297"/>
        <end position="318"/>
    </location>
</feature>
<evidence type="ECO:0000256" key="5">
    <source>
        <dbReference type="ARBA" id="ARBA00022989"/>
    </source>
</evidence>
<feature type="transmembrane region" description="Helical" evidence="8">
    <location>
        <begin position="217"/>
        <end position="236"/>
    </location>
</feature>
<reference evidence="9" key="1">
    <citation type="submission" date="2022-04" db="EMBL/GenBank/DDBJ databases">
        <title>Roseomonas acroporae sp. nov., isolated from coral Acropora digitifera.</title>
        <authorList>
            <person name="Sun H."/>
        </authorList>
    </citation>
    <scope>NUCLEOTIDE SEQUENCE</scope>
    <source>
        <strain evidence="9">NAR14</strain>
    </source>
</reference>
<keyword evidence="3" id="KW-1003">Cell membrane</keyword>
<dbReference type="PANTHER" id="PTHR43044">
    <property type="match status" value="1"/>
</dbReference>
<evidence type="ECO:0000313" key="9">
    <source>
        <dbReference type="EMBL" id="MCK8787085.1"/>
    </source>
</evidence>
<proteinExistence type="inferred from homology"/>
<evidence type="ECO:0000256" key="1">
    <source>
        <dbReference type="ARBA" id="ARBA00004651"/>
    </source>
</evidence>
<feature type="compositionally biased region" description="Basic and acidic residues" evidence="7">
    <location>
        <begin position="452"/>
        <end position="461"/>
    </location>
</feature>
<protein>
    <submittedName>
        <fullName evidence="9">DUF3341 domain-containing protein</fullName>
    </submittedName>
</protein>
<feature type="transmembrane region" description="Helical" evidence="8">
    <location>
        <begin position="154"/>
        <end position="177"/>
    </location>
</feature>
<dbReference type="RefSeq" id="WP_248669140.1">
    <property type="nucleotide sequence ID" value="NZ_JALPRX010000104.1"/>
</dbReference>
<gene>
    <name evidence="9" type="ORF">M0638_22170</name>
</gene>
<dbReference type="EMBL" id="JALPRX010000104">
    <property type="protein sequence ID" value="MCK8787085.1"/>
    <property type="molecule type" value="Genomic_DNA"/>
</dbReference>
<evidence type="ECO:0000256" key="6">
    <source>
        <dbReference type="ARBA" id="ARBA00023136"/>
    </source>
</evidence>
<name>A0A9X1YDM0_9PROT</name>
<feature type="transmembrane region" description="Helical" evidence="8">
    <location>
        <begin position="364"/>
        <end position="388"/>
    </location>
</feature>
<dbReference type="Pfam" id="PF03916">
    <property type="entry name" value="NrfD"/>
    <property type="match status" value="1"/>
</dbReference>
<keyword evidence="6 8" id="KW-0472">Membrane</keyword>
<keyword evidence="5 8" id="KW-1133">Transmembrane helix</keyword>
<dbReference type="Proteomes" id="UP001139516">
    <property type="component" value="Unassembled WGS sequence"/>
</dbReference>
<comment type="similarity">
    <text evidence="2">Belongs to the NrfD family.</text>
</comment>
<evidence type="ECO:0000256" key="2">
    <source>
        <dbReference type="ARBA" id="ARBA00008929"/>
    </source>
</evidence>
<dbReference type="InterPro" id="IPR021776">
    <property type="entry name" value="ActD"/>
</dbReference>
<accession>A0A9X1YDM0</accession>
<dbReference type="InterPro" id="IPR005614">
    <property type="entry name" value="NrfD-like"/>
</dbReference>
<feature type="transmembrane region" description="Helical" evidence="8">
    <location>
        <begin position="69"/>
        <end position="97"/>
    </location>
</feature>
<feature type="transmembrane region" description="Helical" evidence="8">
    <location>
        <begin position="408"/>
        <end position="429"/>
    </location>
</feature>
<feature type="transmembrane region" description="Helical" evidence="8">
    <location>
        <begin position="34"/>
        <end position="57"/>
    </location>
</feature>
<evidence type="ECO:0000256" key="7">
    <source>
        <dbReference type="SAM" id="MobiDB-lite"/>
    </source>
</evidence>
<evidence type="ECO:0000256" key="3">
    <source>
        <dbReference type="ARBA" id="ARBA00022475"/>
    </source>
</evidence>
<evidence type="ECO:0000256" key="4">
    <source>
        <dbReference type="ARBA" id="ARBA00022692"/>
    </source>
</evidence>
<dbReference type="Pfam" id="PF11821">
    <property type="entry name" value="ActD"/>
    <property type="match status" value="1"/>
</dbReference>
<evidence type="ECO:0000313" key="10">
    <source>
        <dbReference type="Proteomes" id="UP001139516"/>
    </source>
</evidence>
<comment type="subcellular location">
    <subcellularLocation>
        <location evidence="1">Cell membrane</location>
        <topology evidence="1">Multi-pass membrane protein</topology>
    </subcellularLocation>
</comment>
<organism evidence="9 10">
    <name type="scientific">Roseomonas acroporae</name>
    <dbReference type="NCBI Taxonomy" id="2937791"/>
    <lineage>
        <taxon>Bacteria</taxon>
        <taxon>Pseudomonadati</taxon>
        <taxon>Pseudomonadota</taxon>
        <taxon>Alphaproteobacteria</taxon>
        <taxon>Acetobacterales</taxon>
        <taxon>Roseomonadaceae</taxon>
        <taxon>Roseomonas</taxon>
    </lineage>
</organism>
<keyword evidence="4 8" id="KW-0812">Transmembrane</keyword>
<feature type="transmembrane region" description="Helical" evidence="8">
    <location>
        <begin position="529"/>
        <end position="549"/>
    </location>
</feature>
<sequence>MSGSEGLLPPGAGYGTLVGAVADPLLRRRVGRPYWLAFAAGALGTALMLVSMGWLFVEGIGIWGVNTSVVWGFAIANYVWWIGIGNAGTFISAALLLLRQPWRAAINRFAEVMTLFAGAIAGLFPIMHLGRPYRAYWLLPYPNSMELWPQWRSALVWDCAAIATYLLFSLVFWWLGLLPDLATLRDRAPGRAGRLAYGVLALGWRGSARHWHLHDRLYRTLAMLALPLVVSVHSVVGMDFAASLMPGWEESIFPPYFVVGALFSGFGMCVVLAALLRWGLGLQAVITQRHFAVMAKVILAGALVLGLSYLTEWFTAWYSGDADERGHVRFLFGGEYAPLYYVLLACNVLVPQVLWSARARRSIGAVVAVSLLLNLGMWLERVLIIWNVLSHGYLPSMHGVFRPTFWDWALLAGTIGFFLLLFLVFARLLPVIAMHDLGKLLFDRQRAEAHAGEEDEARAGERPGGAGRGARPMGGAPPILAEFRDPLTLIDAAHRAREAGLRGLDAHTPFAVAGLAEALALPTPRVRPAMLAGGLLAAAFVYALCWYSAVLDYPLVLGGRPLHGWQVFLVLTFEAGILGATFTGVAWFLVAAGLPRLNHPVFDARDIGRASQDRFFLAVADPAADEARLAALLDGLGPLSIRRVAP</sequence>
<dbReference type="PANTHER" id="PTHR43044:SF2">
    <property type="entry name" value="POLYSULPHIDE REDUCTASE NRFD"/>
    <property type="match status" value="1"/>
</dbReference>
<dbReference type="AlphaFoldDB" id="A0A9X1YDM0"/>
<feature type="region of interest" description="Disordered" evidence="7">
    <location>
        <begin position="452"/>
        <end position="471"/>
    </location>
</feature>
<comment type="caution">
    <text evidence="9">The sequence shown here is derived from an EMBL/GenBank/DDBJ whole genome shotgun (WGS) entry which is preliminary data.</text>
</comment>
<feature type="transmembrane region" description="Helical" evidence="8">
    <location>
        <begin position="569"/>
        <end position="590"/>
    </location>
</feature>
<feature type="transmembrane region" description="Helical" evidence="8">
    <location>
        <begin position="109"/>
        <end position="130"/>
    </location>
</feature>
<feature type="transmembrane region" description="Helical" evidence="8">
    <location>
        <begin position="256"/>
        <end position="276"/>
    </location>
</feature>